<keyword evidence="2" id="KW-1185">Reference proteome</keyword>
<evidence type="ECO:0000313" key="1">
    <source>
        <dbReference type="EMBL" id="KAK3797761.1"/>
    </source>
</evidence>
<organism evidence="1 2">
    <name type="scientific">Elysia crispata</name>
    <name type="common">lettuce slug</name>
    <dbReference type="NCBI Taxonomy" id="231223"/>
    <lineage>
        <taxon>Eukaryota</taxon>
        <taxon>Metazoa</taxon>
        <taxon>Spiralia</taxon>
        <taxon>Lophotrochozoa</taxon>
        <taxon>Mollusca</taxon>
        <taxon>Gastropoda</taxon>
        <taxon>Heterobranchia</taxon>
        <taxon>Euthyneura</taxon>
        <taxon>Panpulmonata</taxon>
        <taxon>Sacoglossa</taxon>
        <taxon>Placobranchoidea</taxon>
        <taxon>Plakobranchidae</taxon>
        <taxon>Elysia</taxon>
    </lineage>
</organism>
<protein>
    <submittedName>
        <fullName evidence="1">Uncharacterized protein</fullName>
    </submittedName>
</protein>
<dbReference type="Proteomes" id="UP001283361">
    <property type="component" value="Unassembled WGS sequence"/>
</dbReference>
<name>A0AAE1E852_9GAST</name>
<gene>
    <name evidence="1" type="ORF">RRG08_034335</name>
</gene>
<comment type="caution">
    <text evidence="1">The sequence shown here is derived from an EMBL/GenBank/DDBJ whole genome shotgun (WGS) entry which is preliminary data.</text>
</comment>
<proteinExistence type="predicted"/>
<sequence>MSTEERNEIHMKASRYGARFQKKGIPFKKAGKRELKCTIVDHSASISSARDLDGYSRIQHQYESASVGSMCLQ</sequence>
<dbReference type="AlphaFoldDB" id="A0AAE1E852"/>
<evidence type="ECO:0000313" key="2">
    <source>
        <dbReference type="Proteomes" id="UP001283361"/>
    </source>
</evidence>
<accession>A0AAE1E852</accession>
<dbReference type="EMBL" id="JAWDGP010000743">
    <property type="protein sequence ID" value="KAK3797761.1"/>
    <property type="molecule type" value="Genomic_DNA"/>
</dbReference>
<reference evidence="1" key="1">
    <citation type="journal article" date="2023" name="G3 (Bethesda)">
        <title>A reference genome for the long-term kleptoplast-retaining sea slug Elysia crispata morphotype clarki.</title>
        <authorList>
            <person name="Eastman K.E."/>
            <person name="Pendleton A.L."/>
            <person name="Shaikh M.A."/>
            <person name="Suttiyut T."/>
            <person name="Ogas R."/>
            <person name="Tomko P."/>
            <person name="Gavelis G."/>
            <person name="Widhalm J.R."/>
            <person name="Wisecaver J.H."/>
        </authorList>
    </citation>
    <scope>NUCLEOTIDE SEQUENCE</scope>
    <source>
        <strain evidence="1">ECLA1</strain>
    </source>
</reference>